<keyword evidence="3" id="KW-0805">Transcription regulation</keyword>
<dbReference type="InterPro" id="IPR044810">
    <property type="entry name" value="WRKY_plant"/>
</dbReference>
<dbReference type="Pfam" id="PF03106">
    <property type="entry name" value="WRKY"/>
    <property type="match status" value="1"/>
</dbReference>
<dbReference type="SMART" id="SM00774">
    <property type="entry name" value="WRKY"/>
    <property type="match status" value="1"/>
</dbReference>
<evidence type="ECO:0000256" key="4">
    <source>
        <dbReference type="ARBA" id="ARBA00023125"/>
    </source>
</evidence>
<dbReference type="InterPro" id="IPR003657">
    <property type="entry name" value="WRKY_dom"/>
</dbReference>
<dbReference type="PIRSF" id="PIRSF038130">
    <property type="entry name" value="TF_WRKY_IIc"/>
    <property type="match status" value="1"/>
</dbReference>
<keyword evidence="6" id="KW-0539">Nucleus</keyword>
<evidence type="ECO:0000256" key="1">
    <source>
        <dbReference type="ARBA" id="ARBA00004123"/>
    </source>
</evidence>
<dbReference type="AlphaFoldDB" id="A0A1J3INN9"/>
<sequence>MEFTDFSKSSVYYPSSQSVWDFGDFAAAEKNSLGFMELLGSQNQHHQLQDFATVSPHSFPLETPQLPTQTQPSAKMFSSVPAILQAPPSNATAADKSVTSKVESLCSDHLLVNPPATPNSSSISSASSEAVNEEEKAKRKDDEEEEEEQEQKKTDTHTNNQLKPKKNNQKRQREARVAFMTKSEVDHLEDGYRWRKYGQKAVKNSPFPRSYYRCTTASCNVKKRVERSFRDPSTVVTTYEGQHTHISPLTARPISTGGYFGSSGVASNLGNFGFPIESSTLISPQFQQLVHYHHQQQQQQQELSSCFGGVSEYHTSHVNGYGDGDDDRVKKSRGLVKDNGLLQDVVPSHMLKEE</sequence>
<accession>A0A1J3INN9</accession>
<organism evidence="9">
    <name type="scientific">Noccaea caerulescens</name>
    <name type="common">Alpine penny-cress</name>
    <name type="synonym">Thlaspi caerulescens</name>
    <dbReference type="NCBI Taxonomy" id="107243"/>
    <lineage>
        <taxon>Eukaryota</taxon>
        <taxon>Viridiplantae</taxon>
        <taxon>Streptophyta</taxon>
        <taxon>Embryophyta</taxon>
        <taxon>Tracheophyta</taxon>
        <taxon>Spermatophyta</taxon>
        <taxon>Magnoliopsida</taxon>
        <taxon>eudicotyledons</taxon>
        <taxon>Gunneridae</taxon>
        <taxon>Pentapetalae</taxon>
        <taxon>rosids</taxon>
        <taxon>malvids</taxon>
        <taxon>Brassicales</taxon>
        <taxon>Brassicaceae</taxon>
        <taxon>Coluteocarpeae</taxon>
        <taxon>Noccaea</taxon>
    </lineage>
</organism>
<protein>
    <submittedName>
        <fullName evidence="9">Putative WRKY transcription factor 23</fullName>
    </submittedName>
</protein>
<dbReference type="GO" id="GO:0003700">
    <property type="term" value="F:DNA-binding transcription factor activity"/>
    <property type="evidence" value="ECO:0007669"/>
    <property type="project" value="InterPro"/>
</dbReference>
<evidence type="ECO:0000259" key="8">
    <source>
        <dbReference type="PROSITE" id="PS50811"/>
    </source>
</evidence>
<reference evidence="9" key="1">
    <citation type="submission" date="2016-07" db="EMBL/GenBank/DDBJ databases">
        <title>De novo transcriptome assembly of four accessions of the metal hyperaccumulator plant Noccaea caerulescens.</title>
        <authorList>
            <person name="Blande D."/>
            <person name="Halimaa P."/>
            <person name="Tervahauta A.I."/>
            <person name="Aarts M.G."/>
            <person name="Karenlampi S.O."/>
        </authorList>
    </citation>
    <scope>NUCLEOTIDE SEQUENCE</scope>
</reference>
<comment type="subcellular location">
    <subcellularLocation>
        <location evidence="1">Nucleus</location>
    </subcellularLocation>
</comment>
<evidence type="ECO:0000256" key="2">
    <source>
        <dbReference type="ARBA" id="ARBA00008964"/>
    </source>
</evidence>
<feature type="region of interest" description="Disordered" evidence="7">
    <location>
        <begin position="110"/>
        <end position="174"/>
    </location>
</feature>
<name>A0A1J3INN9_NOCCA</name>
<dbReference type="FunFam" id="2.20.25.80:FF:000003">
    <property type="entry name" value="WRKY transcription factor 57"/>
    <property type="match status" value="1"/>
</dbReference>
<feature type="compositionally biased region" description="Low complexity" evidence="7">
    <location>
        <begin position="118"/>
        <end position="130"/>
    </location>
</feature>
<dbReference type="InterPro" id="IPR017396">
    <property type="entry name" value="TF_WRKY_IIc"/>
</dbReference>
<dbReference type="EMBL" id="GEVM01024044">
    <property type="protein sequence ID" value="JAU81894.1"/>
    <property type="molecule type" value="Transcribed_RNA"/>
</dbReference>
<keyword evidence="5" id="KW-0804">Transcription</keyword>
<dbReference type="PANTHER" id="PTHR31221:SF323">
    <property type="entry name" value="WRKY TRANSCRIPTION FACTOR 23"/>
    <property type="match status" value="1"/>
</dbReference>
<dbReference type="GO" id="GO:0043565">
    <property type="term" value="F:sequence-specific DNA binding"/>
    <property type="evidence" value="ECO:0007669"/>
    <property type="project" value="InterPro"/>
</dbReference>
<keyword evidence="4" id="KW-0238">DNA-binding</keyword>
<dbReference type="SUPFAM" id="SSF118290">
    <property type="entry name" value="WRKY DNA-binding domain"/>
    <property type="match status" value="1"/>
</dbReference>
<evidence type="ECO:0000256" key="5">
    <source>
        <dbReference type="ARBA" id="ARBA00023163"/>
    </source>
</evidence>
<feature type="domain" description="WRKY" evidence="8">
    <location>
        <begin position="183"/>
        <end position="248"/>
    </location>
</feature>
<proteinExistence type="inferred from homology"/>
<gene>
    <name evidence="9" type="ORF">MP_TR13217_c0_g1_i1_g.38942</name>
</gene>
<dbReference type="Gene3D" id="2.20.25.80">
    <property type="entry name" value="WRKY domain"/>
    <property type="match status" value="1"/>
</dbReference>
<dbReference type="InterPro" id="IPR036576">
    <property type="entry name" value="WRKY_dom_sf"/>
</dbReference>
<evidence type="ECO:0000256" key="7">
    <source>
        <dbReference type="SAM" id="MobiDB-lite"/>
    </source>
</evidence>
<evidence type="ECO:0000256" key="6">
    <source>
        <dbReference type="ARBA" id="ARBA00023242"/>
    </source>
</evidence>
<comment type="similarity">
    <text evidence="2">Belongs to the WRKY group II-c family.</text>
</comment>
<dbReference type="PANTHER" id="PTHR31221">
    <property type="entry name" value="WRKY TRANSCRIPTION FACTOR PROTEIN 1-RELATED"/>
    <property type="match status" value="1"/>
</dbReference>
<evidence type="ECO:0000313" key="9">
    <source>
        <dbReference type="EMBL" id="JAU81894.1"/>
    </source>
</evidence>
<dbReference type="PROSITE" id="PS50811">
    <property type="entry name" value="WRKY"/>
    <property type="match status" value="1"/>
</dbReference>
<dbReference type="GO" id="GO:0005634">
    <property type="term" value="C:nucleus"/>
    <property type="evidence" value="ECO:0007669"/>
    <property type="project" value="UniProtKB-SubCell"/>
</dbReference>
<evidence type="ECO:0000256" key="3">
    <source>
        <dbReference type="ARBA" id="ARBA00023015"/>
    </source>
</evidence>